<evidence type="ECO:0000313" key="1">
    <source>
        <dbReference type="EMBL" id="KAF0683583.1"/>
    </source>
</evidence>
<accession>A0A485LQ49</accession>
<proteinExistence type="predicted"/>
<dbReference type="Proteomes" id="UP000332933">
    <property type="component" value="Unassembled WGS sequence"/>
</dbReference>
<protein>
    <submittedName>
        <fullName evidence="2">Aste57867_24349 protein</fullName>
    </submittedName>
</protein>
<reference evidence="2 3" key="1">
    <citation type="submission" date="2019-03" db="EMBL/GenBank/DDBJ databases">
        <authorList>
            <person name="Gaulin E."/>
            <person name="Dumas B."/>
        </authorList>
    </citation>
    <scope>NUCLEOTIDE SEQUENCE [LARGE SCALE GENOMIC DNA]</scope>
    <source>
        <strain evidence="2">CBS 568.67</strain>
    </source>
</reference>
<keyword evidence="3" id="KW-1185">Reference proteome</keyword>
<sequence length="555" mass="62971">MSKVHAVSTSAPPSTSQQPRIVRVNTLSLLYTLYNVLNLGLIPFKAYLSEPLPWALGLASPAASLEPSTDVFATNAYTFFSTTFNNATVPSLAAFTRDGPTNAYLLRYVVALPTEGDAACVTYMHHFPGALFYSRAMVAFVCDFVARNASARTQALGYSCQHNRHVNILFSVTCTWIEPFEDARSSSYTIYHAGQQLESQWFSWLKFIVRCGLSGFILHAIWHRYYRHYIPLVKSLRTVGIHLNCRRYTIEMGDPTWLILSHPFVSCMMAVDTIVNIGYGVIATNRGSQVTNVVEFGLGCFYGSRTVWAAYMTMRFATPFIKFMHWEEYFEPVDAGLMALTASIQAGPVWYVLTRTRAVWAFQWLHSTAVPMAIQPHATEGSPGFLTFLAIMVSIPLVNSMVSQWFTRRRKKHTPCPISKFASVRFNDWKHRLLLHWHHRRRYDGQQVRGGTMYQLFETNPRYKQFPLVSTRGSDCFVVSWDEVTNERCQIRLSLLHALDFQPKSPQIAIRRCPIDHASSSMGYFDHKLCGPTTSPCPHTVKVVHLGANHCQWVA</sequence>
<dbReference type="AlphaFoldDB" id="A0A485LQ49"/>
<gene>
    <name evidence="2" type="primary">Aste57867_24349</name>
    <name evidence="1" type="ORF">As57867_024273</name>
    <name evidence="2" type="ORF">ASTE57867_24349</name>
</gene>
<organism evidence="2 3">
    <name type="scientific">Aphanomyces stellatus</name>
    <dbReference type="NCBI Taxonomy" id="120398"/>
    <lineage>
        <taxon>Eukaryota</taxon>
        <taxon>Sar</taxon>
        <taxon>Stramenopiles</taxon>
        <taxon>Oomycota</taxon>
        <taxon>Saprolegniomycetes</taxon>
        <taxon>Saprolegniales</taxon>
        <taxon>Verrucalvaceae</taxon>
        <taxon>Aphanomyces</taxon>
    </lineage>
</organism>
<evidence type="ECO:0000313" key="2">
    <source>
        <dbReference type="EMBL" id="VFU00989.1"/>
    </source>
</evidence>
<dbReference type="EMBL" id="CAADRA010007414">
    <property type="protein sequence ID" value="VFU00989.1"/>
    <property type="molecule type" value="Genomic_DNA"/>
</dbReference>
<name>A0A485LQ49_9STRA</name>
<dbReference type="EMBL" id="VJMH01007388">
    <property type="protein sequence ID" value="KAF0683583.1"/>
    <property type="molecule type" value="Genomic_DNA"/>
</dbReference>
<reference evidence="1" key="2">
    <citation type="submission" date="2019-06" db="EMBL/GenBank/DDBJ databases">
        <title>Genomics analysis of Aphanomyces spp. identifies a new class of oomycete effector associated with host adaptation.</title>
        <authorList>
            <person name="Gaulin E."/>
        </authorList>
    </citation>
    <scope>NUCLEOTIDE SEQUENCE</scope>
    <source>
        <strain evidence="1">CBS 578.67</strain>
    </source>
</reference>
<evidence type="ECO:0000313" key="3">
    <source>
        <dbReference type="Proteomes" id="UP000332933"/>
    </source>
</evidence>